<reference evidence="2 3" key="1">
    <citation type="submission" date="2018-10" db="EMBL/GenBank/DDBJ databases">
        <authorList>
            <person name="Li J."/>
        </authorList>
    </citation>
    <scope>NUCLEOTIDE SEQUENCE [LARGE SCALE GENOMIC DNA]</scope>
    <source>
        <strain evidence="2 3">ZD1-4</strain>
    </source>
</reference>
<protein>
    <submittedName>
        <fullName evidence="2">DUF4190 domain-containing protein</fullName>
    </submittedName>
</protein>
<name>A0A3L7J104_9MICO</name>
<feature type="transmembrane region" description="Helical" evidence="1">
    <location>
        <begin position="27"/>
        <end position="47"/>
    </location>
</feature>
<dbReference type="Proteomes" id="UP000282460">
    <property type="component" value="Unassembled WGS sequence"/>
</dbReference>
<evidence type="ECO:0000256" key="1">
    <source>
        <dbReference type="SAM" id="Phobius"/>
    </source>
</evidence>
<keyword evidence="1" id="KW-1133">Transmembrane helix</keyword>
<keyword evidence="1" id="KW-0812">Transmembrane</keyword>
<evidence type="ECO:0000313" key="3">
    <source>
        <dbReference type="Proteomes" id="UP000282460"/>
    </source>
</evidence>
<organism evidence="2 3">
    <name type="scientific">Mycetocola zhadangensis</name>
    <dbReference type="NCBI Taxonomy" id="1164595"/>
    <lineage>
        <taxon>Bacteria</taxon>
        <taxon>Bacillati</taxon>
        <taxon>Actinomycetota</taxon>
        <taxon>Actinomycetes</taxon>
        <taxon>Micrococcales</taxon>
        <taxon>Microbacteriaceae</taxon>
        <taxon>Mycetocola</taxon>
    </lineage>
</organism>
<dbReference type="AlphaFoldDB" id="A0A3L7J104"/>
<gene>
    <name evidence="2" type="ORF">D9V28_08215</name>
</gene>
<keyword evidence="1" id="KW-0472">Membrane</keyword>
<sequence>MSNSQQAPYMQYQPGYSPTVRPPSNGAAITAVIAGTVAIGIGIFMPIPIVGILLLPFALIPAVVAIICGHIGLRTAARVRVGRGVALTGLILGYITIALAIVTIALAIIFPTSVTDIMLYGV</sequence>
<dbReference type="EMBL" id="RCWJ01000002">
    <property type="protein sequence ID" value="RLQ84196.1"/>
    <property type="molecule type" value="Genomic_DNA"/>
</dbReference>
<feature type="transmembrane region" description="Helical" evidence="1">
    <location>
        <begin position="53"/>
        <end position="73"/>
    </location>
</feature>
<dbReference type="RefSeq" id="WP_121659242.1">
    <property type="nucleotide sequence ID" value="NZ_BMEK01000002.1"/>
</dbReference>
<feature type="transmembrane region" description="Helical" evidence="1">
    <location>
        <begin position="85"/>
        <end position="110"/>
    </location>
</feature>
<comment type="caution">
    <text evidence="2">The sequence shown here is derived from an EMBL/GenBank/DDBJ whole genome shotgun (WGS) entry which is preliminary data.</text>
</comment>
<proteinExistence type="predicted"/>
<accession>A0A3L7J104</accession>
<evidence type="ECO:0000313" key="2">
    <source>
        <dbReference type="EMBL" id="RLQ84196.1"/>
    </source>
</evidence>
<keyword evidence="3" id="KW-1185">Reference proteome</keyword>